<protein>
    <submittedName>
        <fullName evidence="2">Uncharacterized protein</fullName>
    </submittedName>
</protein>
<feature type="transmembrane region" description="Helical" evidence="1">
    <location>
        <begin position="59"/>
        <end position="79"/>
    </location>
</feature>
<comment type="caution">
    <text evidence="2">The sequence shown here is derived from an EMBL/GenBank/DDBJ whole genome shotgun (WGS) entry which is preliminary data.</text>
</comment>
<dbReference type="EMBL" id="JACZEP010000019">
    <property type="protein sequence ID" value="MBE1208329.1"/>
    <property type="molecule type" value="Genomic_DNA"/>
</dbReference>
<feature type="transmembrane region" description="Helical" evidence="1">
    <location>
        <begin position="27"/>
        <end position="53"/>
    </location>
</feature>
<keyword evidence="1" id="KW-1133">Transmembrane helix</keyword>
<gene>
    <name evidence="2" type="ORF">IHE39_28970</name>
</gene>
<dbReference type="Proteomes" id="UP000598227">
    <property type="component" value="Unassembled WGS sequence"/>
</dbReference>
<reference evidence="2 3" key="1">
    <citation type="submission" date="2020-09" db="EMBL/GenBank/DDBJ databases">
        <title>Draft Genome Sequence of Aminobacter carboxidus type strain DSM 1086, a soil Gram-negative carboxydobacterium.</title>
        <authorList>
            <person name="Turrini P."/>
            <person name="Tescari M."/>
            <person name="Artuso I."/>
            <person name="Lugli G.A."/>
            <person name="Frangipani E."/>
            <person name="Ventura M."/>
            <person name="Visca P."/>
        </authorList>
    </citation>
    <scope>NUCLEOTIDE SEQUENCE [LARGE SCALE GENOMIC DNA]</scope>
    <source>
        <strain evidence="2 3">DSM 1086</strain>
    </source>
</reference>
<evidence type="ECO:0000313" key="3">
    <source>
        <dbReference type="Proteomes" id="UP000598227"/>
    </source>
</evidence>
<proteinExistence type="predicted"/>
<accession>A0ABR9GXC6</accession>
<name>A0ABR9GXC6_9HYPH</name>
<dbReference type="RefSeq" id="WP_192568941.1">
    <property type="nucleotide sequence ID" value="NZ_JACZEP010000019.1"/>
</dbReference>
<organism evidence="2 3">
    <name type="scientific">Aminobacter carboxidus</name>
    <dbReference type="NCBI Taxonomy" id="376165"/>
    <lineage>
        <taxon>Bacteria</taxon>
        <taxon>Pseudomonadati</taxon>
        <taxon>Pseudomonadota</taxon>
        <taxon>Alphaproteobacteria</taxon>
        <taxon>Hyphomicrobiales</taxon>
        <taxon>Phyllobacteriaceae</taxon>
        <taxon>Aminobacter</taxon>
    </lineage>
</organism>
<sequence length="132" mass="13393">MLPGQVRSGSATGAAARAAATDTAVTVTVAITVTVTVTIAVAVAITIAVAVAITVAITTAVILASGAAVIAAILAAGQYGRDQRRGQWRALCQFVSRHDAAAIERNAAHFIVALGKWLALRGRHAWPNVALG</sequence>
<evidence type="ECO:0000313" key="2">
    <source>
        <dbReference type="EMBL" id="MBE1208329.1"/>
    </source>
</evidence>
<keyword evidence="1" id="KW-0812">Transmembrane</keyword>
<keyword evidence="3" id="KW-1185">Reference proteome</keyword>
<keyword evidence="1" id="KW-0472">Membrane</keyword>
<evidence type="ECO:0000256" key="1">
    <source>
        <dbReference type="SAM" id="Phobius"/>
    </source>
</evidence>